<proteinExistence type="inferred from homology"/>
<dbReference type="GO" id="GO:0140359">
    <property type="term" value="F:ABC-type transporter activity"/>
    <property type="evidence" value="ECO:0007669"/>
    <property type="project" value="InterPro"/>
</dbReference>
<gene>
    <name evidence="6" type="ORF">H9761_18320</name>
</gene>
<reference evidence="6" key="1">
    <citation type="journal article" date="2021" name="PeerJ">
        <title>Extensive microbial diversity within the chicken gut microbiome revealed by metagenomics and culture.</title>
        <authorList>
            <person name="Gilroy R."/>
            <person name="Ravi A."/>
            <person name="Getino M."/>
            <person name="Pursley I."/>
            <person name="Horton D.L."/>
            <person name="Alikhan N.F."/>
            <person name="Baker D."/>
            <person name="Gharbi K."/>
            <person name="Hall N."/>
            <person name="Watson M."/>
            <person name="Adriaenssens E.M."/>
            <person name="Foster-Nyarko E."/>
            <person name="Jarju S."/>
            <person name="Secka A."/>
            <person name="Antonio M."/>
            <person name="Oren A."/>
            <person name="Chaudhuri R.R."/>
            <person name="La Ragione R."/>
            <person name="Hildebrand F."/>
            <person name="Pallen M.J."/>
        </authorList>
    </citation>
    <scope>NUCLEOTIDE SEQUENCE</scope>
    <source>
        <strain evidence="6">USAMLcec2-132</strain>
    </source>
</reference>
<dbReference type="Proteomes" id="UP000823891">
    <property type="component" value="Unassembled WGS sequence"/>
</dbReference>
<dbReference type="PROSITE" id="PS50893">
    <property type="entry name" value="ABC_TRANSPORTER_2"/>
    <property type="match status" value="1"/>
</dbReference>
<evidence type="ECO:0000259" key="5">
    <source>
        <dbReference type="PROSITE" id="PS50893"/>
    </source>
</evidence>
<dbReference type="InterPro" id="IPR015860">
    <property type="entry name" value="ABC_transpr_TagH-like"/>
</dbReference>
<dbReference type="Pfam" id="PF00005">
    <property type="entry name" value="ABC_tran"/>
    <property type="match status" value="1"/>
</dbReference>
<dbReference type="PROSITE" id="PS00211">
    <property type="entry name" value="ABC_TRANSPORTER_1"/>
    <property type="match status" value="1"/>
</dbReference>
<organism evidence="6 7">
    <name type="scientific">Candidatus Eisenbergiella merdavium</name>
    <dbReference type="NCBI Taxonomy" id="2838551"/>
    <lineage>
        <taxon>Bacteria</taxon>
        <taxon>Bacillati</taxon>
        <taxon>Bacillota</taxon>
        <taxon>Clostridia</taxon>
        <taxon>Lachnospirales</taxon>
        <taxon>Lachnospiraceae</taxon>
        <taxon>Eisenbergiella</taxon>
    </lineage>
</organism>
<dbReference type="InterPro" id="IPR027417">
    <property type="entry name" value="P-loop_NTPase"/>
</dbReference>
<evidence type="ECO:0000256" key="3">
    <source>
        <dbReference type="ARBA" id="ARBA00022741"/>
    </source>
</evidence>
<comment type="similarity">
    <text evidence="1">Belongs to the ABC transporter superfamily.</text>
</comment>
<dbReference type="CDD" id="cd03220">
    <property type="entry name" value="ABC_KpsT_Wzt"/>
    <property type="match status" value="1"/>
</dbReference>
<dbReference type="SMART" id="SM00382">
    <property type="entry name" value="AAA"/>
    <property type="match status" value="1"/>
</dbReference>
<dbReference type="InterPro" id="IPR003593">
    <property type="entry name" value="AAA+_ATPase"/>
</dbReference>
<dbReference type="AlphaFoldDB" id="A0A9D2SSU4"/>
<comment type="caution">
    <text evidence="6">The sequence shown here is derived from an EMBL/GenBank/DDBJ whole genome shotgun (WGS) entry which is preliminary data.</text>
</comment>
<keyword evidence="4 6" id="KW-0067">ATP-binding</keyword>
<name>A0A9D2SSU4_9FIRM</name>
<accession>A0A9D2SSU4</accession>
<dbReference type="InterPro" id="IPR050683">
    <property type="entry name" value="Bact_Polysacc_Export_ATP-bd"/>
</dbReference>
<dbReference type="InterPro" id="IPR003439">
    <property type="entry name" value="ABC_transporter-like_ATP-bd"/>
</dbReference>
<feature type="domain" description="ABC transporter" evidence="5">
    <location>
        <begin position="26"/>
        <end position="245"/>
    </location>
</feature>
<dbReference type="EMBL" id="DWWS01000069">
    <property type="protein sequence ID" value="HJC25621.1"/>
    <property type="molecule type" value="Genomic_DNA"/>
</dbReference>
<dbReference type="PANTHER" id="PTHR46743">
    <property type="entry name" value="TEICHOIC ACIDS EXPORT ATP-BINDING PROTEIN TAGH"/>
    <property type="match status" value="1"/>
</dbReference>
<protein>
    <submittedName>
        <fullName evidence="6">ABC transporter ATP-binding protein</fullName>
    </submittedName>
</protein>
<keyword evidence="2" id="KW-0813">Transport</keyword>
<evidence type="ECO:0000313" key="6">
    <source>
        <dbReference type="EMBL" id="HJC25621.1"/>
    </source>
</evidence>
<sequence>MKANLAVNCKNIIKKYPMYKGNFDRLKGLLLPRYQPEEFVALKGIDLQLSKGEILGMIGLNGSGKSTLASIISGITYADEGELTVNGEVSMLSASAGMDGYLTGLENIRYKGILLGFTQKEINAMLQDIIDFADIGEHINLPLRTYSSGMKSRLGFAISVHMDPDILIIDEALSVGDNSFTDKCLAKMEEFKQKGKTIIFVSHSVNQMENFCDKIIWLHKGEILGMSKPSDILKPYCGFAREFNAMTNDERKIFHPTLKQYQEKYL</sequence>
<dbReference type="InterPro" id="IPR017871">
    <property type="entry name" value="ABC_transporter-like_CS"/>
</dbReference>
<dbReference type="PANTHER" id="PTHR46743:SF2">
    <property type="entry name" value="TEICHOIC ACIDS EXPORT ATP-BINDING PROTEIN TAGH"/>
    <property type="match status" value="1"/>
</dbReference>
<dbReference type="Gene3D" id="3.40.50.300">
    <property type="entry name" value="P-loop containing nucleotide triphosphate hydrolases"/>
    <property type="match status" value="1"/>
</dbReference>
<keyword evidence="3" id="KW-0547">Nucleotide-binding</keyword>
<evidence type="ECO:0000313" key="7">
    <source>
        <dbReference type="Proteomes" id="UP000823891"/>
    </source>
</evidence>
<dbReference type="GO" id="GO:0005524">
    <property type="term" value="F:ATP binding"/>
    <property type="evidence" value="ECO:0007669"/>
    <property type="project" value="UniProtKB-KW"/>
</dbReference>
<dbReference type="GO" id="GO:0016020">
    <property type="term" value="C:membrane"/>
    <property type="evidence" value="ECO:0007669"/>
    <property type="project" value="InterPro"/>
</dbReference>
<evidence type="ECO:0000256" key="4">
    <source>
        <dbReference type="ARBA" id="ARBA00022840"/>
    </source>
</evidence>
<evidence type="ECO:0000256" key="1">
    <source>
        <dbReference type="ARBA" id="ARBA00005417"/>
    </source>
</evidence>
<dbReference type="SUPFAM" id="SSF52540">
    <property type="entry name" value="P-loop containing nucleoside triphosphate hydrolases"/>
    <property type="match status" value="1"/>
</dbReference>
<evidence type="ECO:0000256" key="2">
    <source>
        <dbReference type="ARBA" id="ARBA00022448"/>
    </source>
</evidence>
<dbReference type="GO" id="GO:0016887">
    <property type="term" value="F:ATP hydrolysis activity"/>
    <property type="evidence" value="ECO:0007669"/>
    <property type="project" value="InterPro"/>
</dbReference>
<reference evidence="6" key="2">
    <citation type="submission" date="2021-04" db="EMBL/GenBank/DDBJ databases">
        <authorList>
            <person name="Gilroy R."/>
        </authorList>
    </citation>
    <scope>NUCLEOTIDE SEQUENCE</scope>
    <source>
        <strain evidence="6">USAMLcec2-132</strain>
    </source>
</reference>